<dbReference type="Pfam" id="PF00027">
    <property type="entry name" value="cNMP_binding"/>
    <property type="match status" value="1"/>
</dbReference>
<dbReference type="InterPro" id="IPR018488">
    <property type="entry name" value="cNMP-bd_CS"/>
</dbReference>
<dbReference type="GO" id="GO:0016301">
    <property type="term" value="F:kinase activity"/>
    <property type="evidence" value="ECO:0007669"/>
    <property type="project" value="UniProtKB-KW"/>
</dbReference>
<feature type="domain" description="Cyclic nucleotide-binding" evidence="4">
    <location>
        <begin position="30"/>
        <end position="150"/>
    </location>
</feature>
<dbReference type="AlphaFoldDB" id="A0A1H1M014"/>
<dbReference type="RefSeq" id="WP_146685859.1">
    <property type="nucleotide sequence ID" value="NZ_LT629750.1"/>
</dbReference>
<dbReference type="PROSITE" id="PS00889">
    <property type="entry name" value="CNMP_BINDING_2"/>
    <property type="match status" value="1"/>
</dbReference>
<sequence length="249" mass="26939">MTVTSVPHDKKVELRSAARSTLSVLRAHPFFCDLEPEALDQLCRYAKHSTLKRGATIFSKGDPGNSLFAVISGTVKISISSADGRSAILNLIGAGEPFGEIAVLDGQVRTADAIANTSCEILAIDRRDFLPFVASHPALSMKIIELLCTRLRWTSDQVEQVILQNLPGRLAGALIRLTEKYKLAPAGRTIAITQQEISEMVGMTRESINKQLRVWAARNWVRLEHGAIVVLDTAPLLALAEAGSAGEGD</sequence>
<proteinExistence type="predicted"/>
<organism evidence="6 7">
    <name type="scientific">Bradyrhizobium canariense</name>
    <dbReference type="NCBI Taxonomy" id="255045"/>
    <lineage>
        <taxon>Bacteria</taxon>
        <taxon>Pseudomonadati</taxon>
        <taxon>Pseudomonadota</taxon>
        <taxon>Alphaproteobacteria</taxon>
        <taxon>Hyphomicrobiales</taxon>
        <taxon>Nitrobacteraceae</taxon>
        <taxon>Bradyrhizobium</taxon>
    </lineage>
</organism>
<dbReference type="InterPro" id="IPR012318">
    <property type="entry name" value="HTH_CRP"/>
</dbReference>
<keyword evidence="3" id="KW-0804">Transcription</keyword>
<evidence type="ECO:0000313" key="7">
    <source>
        <dbReference type="Proteomes" id="UP000243904"/>
    </source>
</evidence>
<dbReference type="Pfam" id="PF13545">
    <property type="entry name" value="HTH_Crp_2"/>
    <property type="match status" value="1"/>
</dbReference>
<dbReference type="PANTHER" id="PTHR24567">
    <property type="entry name" value="CRP FAMILY TRANSCRIPTIONAL REGULATORY PROTEIN"/>
    <property type="match status" value="1"/>
</dbReference>
<keyword evidence="6" id="KW-0418">Kinase</keyword>
<dbReference type="SUPFAM" id="SSF51206">
    <property type="entry name" value="cAMP-binding domain-like"/>
    <property type="match status" value="1"/>
</dbReference>
<keyword evidence="7" id="KW-1185">Reference proteome</keyword>
<keyword evidence="1" id="KW-0805">Transcription regulation</keyword>
<dbReference type="InterPro" id="IPR000595">
    <property type="entry name" value="cNMP-bd_dom"/>
</dbReference>
<dbReference type="Proteomes" id="UP000243904">
    <property type="component" value="Chromosome I"/>
</dbReference>
<evidence type="ECO:0000259" key="5">
    <source>
        <dbReference type="PROSITE" id="PS51063"/>
    </source>
</evidence>
<dbReference type="GO" id="GO:0003700">
    <property type="term" value="F:DNA-binding transcription factor activity"/>
    <property type="evidence" value="ECO:0007669"/>
    <property type="project" value="TreeGrafter"/>
</dbReference>
<dbReference type="InterPro" id="IPR050397">
    <property type="entry name" value="Env_Response_Regulators"/>
</dbReference>
<keyword evidence="6" id="KW-0808">Transferase</keyword>
<evidence type="ECO:0000259" key="4">
    <source>
        <dbReference type="PROSITE" id="PS50042"/>
    </source>
</evidence>
<protein>
    <submittedName>
        <fullName evidence="6">cAMP-binding domain of CRP or a regulatory subunit of cAMP-dependent protein kinases</fullName>
    </submittedName>
</protein>
<dbReference type="PROSITE" id="PS51063">
    <property type="entry name" value="HTH_CRP_2"/>
    <property type="match status" value="1"/>
</dbReference>
<dbReference type="GO" id="GO:0005829">
    <property type="term" value="C:cytosol"/>
    <property type="evidence" value="ECO:0007669"/>
    <property type="project" value="TreeGrafter"/>
</dbReference>
<dbReference type="Gene3D" id="2.60.120.10">
    <property type="entry name" value="Jelly Rolls"/>
    <property type="match status" value="1"/>
</dbReference>
<evidence type="ECO:0000256" key="1">
    <source>
        <dbReference type="ARBA" id="ARBA00023015"/>
    </source>
</evidence>
<keyword evidence="2" id="KW-0238">DNA-binding</keyword>
<accession>A0A1H1M014</accession>
<dbReference type="FunFam" id="1.10.10.10:FF:000019">
    <property type="entry name" value="Crp/Fnr family transcriptional regulator"/>
    <property type="match status" value="1"/>
</dbReference>
<dbReference type="GO" id="GO:0003677">
    <property type="term" value="F:DNA binding"/>
    <property type="evidence" value="ECO:0007669"/>
    <property type="project" value="UniProtKB-KW"/>
</dbReference>
<dbReference type="InterPro" id="IPR036390">
    <property type="entry name" value="WH_DNA-bd_sf"/>
</dbReference>
<evidence type="ECO:0000313" key="6">
    <source>
        <dbReference type="EMBL" id="SDR79655.1"/>
    </source>
</evidence>
<dbReference type="EMBL" id="LT629750">
    <property type="protein sequence ID" value="SDR79655.1"/>
    <property type="molecule type" value="Genomic_DNA"/>
</dbReference>
<name>A0A1H1M014_9BRAD</name>
<reference evidence="7" key="1">
    <citation type="submission" date="2016-10" db="EMBL/GenBank/DDBJ databases">
        <authorList>
            <person name="Varghese N."/>
            <person name="Submissions S."/>
        </authorList>
    </citation>
    <scope>NUCLEOTIDE SEQUENCE [LARGE SCALE GENOMIC DNA]</scope>
    <source>
        <strain evidence="7">GAS369</strain>
    </source>
</reference>
<dbReference type="InterPro" id="IPR014710">
    <property type="entry name" value="RmlC-like_jellyroll"/>
</dbReference>
<dbReference type="InterPro" id="IPR018490">
    <property type="entry name" value="cNMP-bd_dom_sf"/>
</dbReference>
<dbReference type="CDD" id="cd00038">
    <property type="entry name" value="CAP_ED"/>
    <property type="match status" value="1"/>
</dbReference>
<dbReference type="Gene3D" id="1.10.10.10">
    <property type="entry name" value="Winged helix-like DNA-binding domain superfamily/Winged helix DNA-binding domain"/>
    <property type="match status" value="1"/>
</dbReference>
<dbReference type="SMART" id="SM00419">
    <property type="entry name" value="HTH_CRP"/>
    <property type="match status" value="1"/>
</dbReference>
<feature type="domain" description="HTH crp-type" evidence="5">
    <location>
        <begin position="164"/>
        <end position="234"/>
    </location>
</feature>
<evidence type="ECO:0000256" key="2">
    <source>
        <dbReference type="ARBA" id="ARBA00023125"/>
    </source>
</evidence>
<evidence type="ECO:0000256" key="3">
    <source>
        <dbReference type="ARBA" id="ARBA00023163"/>
    </source>
</evidence>
<dbReference type="SMART" id="SM00100">
    <property type="entry name" value="cNMP"/>
    <property type="match status" value="1"/>
</dbReference>
<dbReference type="PANTHER" id="PTHR24567:SF68">
    <property type="entry name" value="DNA-BINDING TRANSCRIPTIONAL DUAL REGULATOR CRP"/>
    <property type="match status" value="1"/>
</dbReference>
<dbReference type="PROSITE" id="PS50042">
    <property type="entry name" value="CNMP_BINDING_3"/>
    <property type="match status" value="1"/>
</dbReference>
<gene>
    <name evidence="6" type="ORF">SAMN05444158_0021</name>
</gene>
<dbReference type="InterPro" id="IPR036388">
    <property type="entry name" value="WH-like_DNA-bd_sf"/>
</dbReference>
<dbReference type="SUPFAM" id="SSF46785">
    <property type="entry name" value="Winged helix' DNA-binding domain"/>
    <property type="match status" value="1"/>
</dbReference>